<protein>
    <recommendedName>
        <fullName evidence="3">Zinc knuckle CX2CX4HX4C domain-containing protein</fullName>
    </recommendedName>
</protein>
<accession>A0ABC8ULM1</accession>
<sequence>MDKEMQQLWRNFTLVEDESLEVHLLDQGDGDLGERGKLCIFGKVLSVKLYNKMDFKTAMKKFNNMLDKNRVLEGMPWSFDNHLVMLKDYDDCLIFCYCCGRFGHGKRESPSRLDSSILVMKGPVQFGAWLRAPVGKGLKSTTGQKVDDDKLLVVKNCGISLEGGLESLEQSHKIRKAVNEPSNLGVNDSIFGVEEIPIIESISGRQNIESGMAGELMGPSIN</sequence>
<evidence type="ECO:0008006" key="3">
    <source>
        <dbReference type="Google" id="ProtNLM"/>
    </source>
</evidence>
<dbReference type="Proteomes" id="UP001642360">
    <property type="component" value="Unassembled WGS sequence"/>
</dbReference>
<name>A0ABC8ULM1_9AQUA</name>
<dbReference type="EMBL" id="CAUOFW020008169">
    <property type="protein sequence ID" value="CAK9181899.1"/>
    <property type="molecule type" value="Genomic_DNA"/>
</dbReference>
<keyword evidence="2" id="KW-1185">Reference proteome</keyword>
<evidence type="ECO:0000313" key="2">
    <source>
        <dbReference type="Proteomes" id="UP001642360"/>
    </source>
</evidence>
<evidence type="ECO:0000313" key="1">
    <source>
        <dbReference type="EMBL" id="CAK9181899.1"/>
    </source>
</evidence>
<reference evidence="1 2" key="1">
    <citation type="submission" date="2024-02" db="EMBL/GenBank/DDBJ databases">
        <authorList>
            <person name="Vignale AGUSTIN F."/>
            <person name="Sosa J E."/>
            <person name="Modenutti C."/>
        </authorList>
    </citation>
    <scope>NUCLEOTIDE SEQUENCE [LARGE SCALE GENOMIC DNA]</scope>
</reference>
<comment type="caution">
    <text evidence="1">The sequence shown here is derived from an EMBL/GenBank/DDBJ whole genome shotgun (WGS) entry which is preliminary data.</text>
</comment>
<dbReference type="AlphaFoldDB" id="A0ABC8ULM1"/>
<organism evidence="1 2">
    <name type="scientific">Ilex paraguariensis</name>
    <name type="common">yerba mate</name>
    <dbReference type="NCBI Taxonomy" id="185542"/>
    <lineage>
        <taxon>Eukaryota</taxon>
        <taxon>Viridiplantae</taxon>
        <taxon>Streptophyta</taxon>
        <taxon>Embryophyta</taxon>
        <taxon>Tracheophyta</taxon>
        <taxon>Spermatophyta</taxon>
        <taxon>Magnoliopsida</taxon>
        <taxon>eudicotyledons</taxon>
        <taxon>Gunneridae</taxon>
        <taxon>Pentapetalae</taxon>
        <taxon>asterids</taxon>
        <taxon>campanulids</taxon>
        <taxon>Aquifoliales</taxon>
        <taxon>Aquifoliaceae</taxon>
        <taxon>Ilex</taxon>
    </lineage>
</organism>
<gene>
    <name evidence="1" type="ORF">ILEXP_LOCUS52010</name>
</gene>
<proteinExistence type="predicted"/>